<dbReference type="GO" id="GO:0048471">
    <property type="term" value="C:perinuclear region of cytoplasm"/>
    <property type="evidence" value="ECO:0007669"/>
    <property type="project" value="UniProtKB-SubCell"/>
</dbReference>
<name>A0AAV7BNQ9_ENGPU</name>
<dbReference type="GO" id="GO:0030425">
    <property type="term" value="C:dendrite"/>
    <property type="evidence" value="ECO:0007669"/>
    <property type="project" value="UniProtKB-SubCell"/>
</dbReference>
<organism evidence="20 21">
    <name type="scientific">Engystomops pustulosus</name>
    <name type="common">Tungara frog</name>
    <name type="synonym">Physalaemus pustulosus</name>
    <dbReference type="NCBI Taxonomy" id="76066"/>
    <lineage>
        <taxon>Eukaryota</taxon>
        <taxon>Metazoa</taxon>
        <taxon>Chordata</taxon>
        <taxon>Craniata</taxon>
        <taxon>Vertebrata</taxon>
        <taxon>Euteleostomi</taxon>
        <taxon>Amphibia</taxon>
        <taxon>Batrachia</taxon>
        <taxon>Anura</taxon>
        <taxon>Neobatrachia</taxon>
        <taxon>Hyloidea</taxon>
        <taxon>Leptodactylidae</taxon>
        <taxon>Leiuperinae</taxon>
        <taxon>Engystomops</taxon>
    </lineage>
</organism>
<keyword evidence="8" id="KW-0963">Cytoplasm</keyword>
<dbReference type="GO" id="GO:0010494">
    <property type="term" value="C:cytoplasmic stress granule"/>
    <property type="evidence" value="ECO:0007669"/>
    <property type="project" value="UniProtKB-SubCell"/>
</dbReference>
<dbReference type="GO" id="GO:0008380">
    <property type="term" value="P:RNA splicing"/>
    <property type="evidence" value="ECO:0007669"/>
    <property type="project" value="UniProtKB-KW"/>
</dbReference>
<dbReference type="GO" id="GO:0006397">
    <property type="term" value="P:mRNA processing"/>
    <property type="evidence" value="ECO:0007669"/>
    <property type="project" value="UniProtKB-KW"/>
</dbReference>
<feature type="region of interest" description="Disordered" evidence="18">
    <location>
        <begin position="1"/>
        <end position="24"/>
    </location>
</feature>
<dbReference type="Pfam" id="PF09405">
    <property type="entry name" value="Btz"/>
    <property type="match status" value="2"/>
</dbReference>
<dbReference type="InterPro" id="IPR018545">
    <property type="entry name" value="Btz_dom"/>
</dbReference>
<sequence>MFSKWLTARPKNLQPAAPRKRDEPYWERWEESGDECFACCAEDEDFIKLEYNSYDDQLTEEVLGERQCGDGQESPEPEKIKAMKKSPQQVGDLEDPRNPTFIPRNGSFFQHDLRCTNDGVLRSHRKKKWSNVQNKSRRKSVKRLQGFRSHTPKRAYKKLYDLLNRQSPSKNATYCENWEEAEDDCYACCAEDDSTNVVIKLEYNSIDAPITVEEDSDVVVLAIKWEWKCGVQQERPEPEGMKAKSPKQLDDSEDPRNPTNISQNRSFFQHDLRRTNDGVLRTSNCSNKKRRMHDGRWKHDKFRKDEQGPKSREEIIATYGYDIRAWKNPYENPQRRLKKQRYLHRSVRIPKLLCGSRCHGLLHHKP</sequence>
<keyword evidence="11" id="KW-0509">mRNA transport</keyword>
<evidence type="ECO:0000256" key="14">
    <source>
        <dbReference type="ARBA" id="ARBA00023161"/>
    </source>
</evidence>
<keyword evidence="21" id="KW-1185">Reference proteome</keyword>
<reference evidence="20" key="1">
    <citation type="thesis" date="2020" institute="ProQuest LLC" country="789 East Eisenhower Parkway, Ann Arbor, MI, USA">
        <title>Comparative Genomics and Chromosome Evolution.</title>
        <authorList>
            <person name="Mudd A.B."/>
        </authorList>
    </citation>
    <scope>NUCLEOTIDE SEQUENCE</scope>
    <source>
        <strain evidence="20">237g6f4</strain>
        <tissue evidence="20">Blood</tissue>
    </source>
</reference>
<dbReference type="EMBL" id="WNYA01000004">
    <property type="protein sequence ID" value="KAG8574079.1"/>
    <property type="molecule type" value="Genomic_DNA"/>
</dbReference>
<feature type="region of interest" description="Disordered" evidence="18">
    <location>
        <begin position="63"/>
        <end position="97"/>
    </location>
</feature>
<evidence type="ECO:0000256" key="6">
    <source>
        <dbReference type="ARBA" id="ARBA00019964"/>
    </source>
</evidence>
<evidence type="ECO:0000313" key="20">
    <source>
        <dbReference type="EMBL" id="KAG8574080.1"/>
    </source>
</evidence>
<feature type="domain" description="Btz" evidence="19">
    <location>
        <begin position="61"/>
        <end position="328"/>
    </location>
</feature>
<comment type="subcellular location">
    <subcellularLocation>
        <location evidence="2">Cell projection</location>
        <location evidence="2">Dendrite</location>
    </subcellularLocation>
    <subcellularLocation>
        <location evidence="1">Cytoplasm</location>
        <location evidence="1">Stress granule</location>
    </subcellularLocation>
    <subcellularLocation>
        <location evidence="4">Cytoplasm</location>
        <location evidence="4">Perinuclear region</location>
    </subcellularLocation>
    <subcellularLocation>
        <location evidence="3">Nucleus speckle</location>
    </subcellularLocation>
</comment>
<gene>
    <name evidence="20" type="ORF">GDO81_009030</name>
</gene>
<protein>
    <recommendedName>
        <fullName evidence="6">Protein CASC3</fullName>
    </recommendedName>
</protein>
<proteinExistence type="inferred from homology"/>
<evidence type="ECO:0000256" key="12">
    <source>
        <dbReference type="ARBA" id="ARBA00022845"/>
    </source>
</evidence>
<dbReference type="GO" id="GO:0006417">
    <property type="term" value="P:regulation of translation"/>
    <property type="evidence" value="ECO:0007669"/>
    <property type="project" value="UniProtKB-KW"/>
</dbReference>
<evidence type="ECO:0000256" key="1">
    <source>
        <dbReference type="ARBA" id="ARBA00004210"/>
    </source>
</evidence>
<evidence type="ECO:0000256" key="18">
    <source>
        <dbReference type="SAM" id="MobiDB-lite"/>
    </source>
</evidence>
<evidence type="ECO:0000256" key="5">
    <source>
        <dbReference type="ARBA" id="ARBA00009548"/>
    </source>
</evidence>
<accession>A0AAV7BNQ9</accession>
<dbReference type="PANTHER" id="PTHR13434:SF0">
    <property type="entry name" value="PROTEIN CASC3"/>
    <property type="match status" value="1"/>
</dbReference>
<keyword evidence="10" id="KW-0747">Spliceosome</keyword>
<feature type="compositionally biased region" description="Polar residues" evidence="18">
    <location>
        <begin position="257"/>
        <end position="267"/>
    </location>
</feature>
<evidence type="ECO:0000256" key="17">
    <source>
        <dbReference type="ARBA" id="ARBA00023273"/>
    </source>
</evidence>
<evidence type="ECO:0000256" key="15">
    <source>
        <dbReference type="ARBA" id="ARBA00023187"/>
    </source>
</evidence>
<keyword evidence="12" id="KW-0810">Translation regulation</keyword>
<dbReference type="GO" id="GO:0000184">
    <property type="term" value="P:nuclear-transcribed mRNA catabolic process, nonsense-mediated decay"/>
    <property type="evidence" value="ECO:0007669"/>
    <property type="project" value="UniProtKB-KW"/>
</dbReference>
<evidence type="ECO:0000256" key="8">
    <source>
        <dbReference type="ARBA" id="ARBA00022490"/>
    </source>
</evidence>
<dbReference type="SMART" id="SM01044">
    <property type="entry name" value="Btz"/>
    <property type="match status" value="1"/>
</dbReference>
<dbReference type="PANTHER" id="PTHR13434">
    <property type="entry name" value="PROTEIN CASC3"/>
    <property type="match status" value="1"/>
</dbReference>
<keyword evidence="7" id="KW-0813">Transport</keyword>
<keyword evidence="15" id="KW-0508">mRNA splicing</keyword>
<dbReference type="GO" id="GO:0035145">
    <property type="term" value="C:exon-exon junction complex"/>
    <property type="evidence" value="ECO:0007669"/>
    <property type="project" value="InterPro"/>
</dbReference>
<dbReference type="GO" id="GO:0005681">
    <property type="term" value="C:spliceosomal complex"/>
    <property type="evidence" value="ECO:0007669"/>
    <property type="project" value="UniProtKB-KW"/>
</dbReference>
<keyword evidence="17" id="KW-0966">Cell projection</keyword>
<evidence type="ECO:0000256" key="16">
    <source>
        <dbReference type="ARBA" id="ARBA00023242"/>
    </source>
</evidence>
<evidence type="ECO:0000313" key="21">
    <source>
        <dbReference type="Proteomes" id="UP000824782"/>
    </source>
</evidence>
<evidence type="ECO:0000256" key="2">
    <source>
        <dbReference type="ARBA" id="ARBA00004279"/>
    </source>
</evidence>
<feature type="compositionally biased region" description="Basic and acidic residues" evidence="18">
    <location>
        <begin position="234"/>
        <end position="256"/>
    </location>
</feature>
<keyword evidence="16" id="KW-0539">Nucleus</keyword>
<evidence type="ECO:0000256" key="11">
    <source>
        <dbReference type="ARBA" id="ARBA00022816"/>
    </source>
</evidence>
<dbReference type="Proteomes" id="UP000824782">
    <property type="component" value="Unassembled WGS sequence"/>
</dbReference>
<keyword evidence="13" id="KW-0694">RNA-binding</keyword>
<evidence type="ECO:0000256" key="13">
    <source>
        <dbReference type="ARBA" id="ARBA00022884"/>
    </source>
</evidence>
<evidence type="ECO:0000256" key="9">
    <source>
        <dbReference type="ARBA" id="ARBA00022664"/>
    </source>
</evidence>
<evidence type="ECO:0000256" key="4">
    <source>
        <dbReference type="ARBA" id="ARBA00004556"/>
    </source>
</evidence>
<evidence type="ECO:0000256" key="7">
    <source>
        <dbReference type="ARBA" id="ARBA00022448"/>
    </source>
</evidence>
<dbReference type="EMBL" id="WNYA01000004">
    <property type="protein sequence ID" value="KAG8574080.1"/>
    <property type="molecule type" value="Genomic_DNA"/>
</dbReference>
<dbReference type="GO" id="GO:0051028">
    <property type="term" value="P:mRNA transport"/>
    <property type="evidence" value="ECO:0007669"/>
    <property type="project" value="UniProtKB-KW"/>
</dbReference>
<comment type="similarity">
    <text evidence="5">Belongs to the CASC3 family.</text>
</comment>
<feature type="region of interest" description="Disordered" evidence="18">
    <location>
        <begin position="233"/>
        <end position="267"/>
    </location>
</feature>
<keyword evidence="9" id="KW-0507">mRNA processing</keyword>
<dbReference type="GO" id="GO:0003729">
    <property type="term" value="F:mRNA binding"/>
    <property type="evidence" value="ECO:0007669"/>
    <property type="project" value="InterPro"/>
</dbReference>
<dbReference type="GO" id="GO:0016607">
    <property type="term" value="C:nuclear speck"/>
    <property type="evidence" value="ECO:0007669"/>
    <property type="project" value="UniProtKB-SubCell"/>
</dbReference>
<comment type="caution">
    <text evidence="20">The sequence shown here is derived from an EMBL/GenBank/DDBJ whole genome shotgun (WGS) entry which is preliminary data.</text>
</comment>
<keyword evidence="14" id="KW-0866">Nonsense-mediated mRNA decay</keyword>
<evidence type="ECO:0000256" key="3">
    <source>
        <dbReference type="ARBA" id="ARBA00004324"/>
    </source>
</evidence>
<dbReference type="InterPro" id="IPR028544">
    <property type="entry name" value="CASC3"/>
</dbReference>
<evidence type="ECO:0000259" key="19">
    <source>
        <dbReference type="SMART" id="SM01044"/>
    </source>
</evidence>
<dbReference type="AlphaFoldDB" id="A0AAV7BNQ9"/>
<evidence type="ECO:0000256" key="10">
    <source>
        <dbReference type="ARBA" id="ARBA00022728"/>
    </source>
</evidence>